<reference evidence="4" key="1">
    <citation type="submission" date="2018-06" db="EMBL/GenBank/DDBJ databases">
        <authorList>
            <person name="Zhirakovskaya E."/>
        </authorList>
    </citation>
    <scope>NUCLEOTIDE SEQUENCE</scope>
</reference>
<feature type="non-terminal residue" evidence="4">
    <location>
        <position position="52"/>
    </location>
</feature>
<evidence type="ECO:0000256" key="3">
    <source>
        <dbReference type="ARBA" id="ARBA00023306"/>
    </source>
</evidence>
<protein>
    <recommendedName>
        <fullName evidence="5">Segregation and condensation protein B</fullName>
    </recommendedName>
</protein>
<dbReference type="InterPro" id="IPR036390">
    <property type="entry name" value="WH_DNA-bd_sf"/>
</dbReference>
<dbReference type="Pfam" id="PF04079">
    <property type="entry name" value="SMC_ScpB"/>
    <property type="match status" value="1"/>
</dbReference>
<dbReference type="AlphaFoldDB" id="A0A3B1CSE6"/>
<evidence type="ECO:0008006" key="5">
    <source>
        <dbReference type="Google" id="ProtNLM"/>
    </source>
</evidence>
<accession>A0A3B1CSE6</accession>
<proteinExistence type="predicted"/>
<dbReference type="InterPro" id="IPR036388">
    <property type="entry name" value="WH-like_DNA-bd_sf"/>
</dbReference>
<dbReference type="SUPFAM" id="SSF46785">
    <property type="entry name" value="Winged helix' DNA-binding domain"/>
    <property type="match status" value="1"/>
</dbReference>
<keyword evidence="1" id="KW-0132">Cell division</keyword>
<evidence type="ECO:0000256" key="2">
    <source>
        <dbReference type="ARBA" id="ARBA00022829"/>
    </source>
</evidence>
<dbReference type="GO" id="GO:0051301">
    <property type="term" value="P:cell division"/>
    <property type="evidence" value="ECO:0007669"/>
    <property type="project" value="UniProtKB-KW"/>
</dbReference>
<gene>
    <name evidence="4" type="ORF">MNBD_NITROSPIRAE03-791</name>
</gene>
<sequence>MEKEQKRALLESILFISGAPVNLKDLQKITEFSTGEISFLLNELMAEYRNRK</sequence>
<evidence type="ECO:0000313" key="4">
    <source>
        <dbReference type="EMBL" id="VAX31292.1"/>
    </source>
</evidence>
<keyword evidence="2" id="KW-0159">Chromosome partition</keyword>
<dbReference type="GO" id="GO:0051304">
    <property type="term" value="P:chromosome separation"/>
    <property type="evidence" value="ECO:0007669"/>
    <property type="project" value="InterPro"/>
</dbReference>
<dbReference type="InterPro" id="IPR005234">
    <property type="entry name" value="ScpB_csome_segregation"/>
</dbReference>
<dbReference type="EMBL" id="UOGI01000104">
    <property type="protein sequence ID" value="VAX31292.1"/>
    <property type="molecule type" value="Genomic_DNA"/>
</dbReference>
<dbReference type="Gene3D" id="1.10.10.10">
    <property type="entry name" value="Winged helix-like DNA-binding domain superfamily/Winged helix DNA-binding domain"/>
    <property type="match status" value="1"/>
</dbReference>
<keyword evidence="3" id="KW-0131">Cell cycle</keyword>
<evidence type="ECO:0000256" key="1">
    <source>
        <dbReference type="ARBA" id="ARBA00022618"/>
    </source>
</evidence>
<organism evidence="4">
    <name type="scientific">hydrothermal vent metagenome</name>
    <dbReference type="NCBI Taxonomy" id="652676"/>
    <lineage>
        <taxon>unclassified sequences</taxon>
        <taxon>metagenomes</taxon>
        <taxon>ecological metagenomes</taxon>
    </lineage>
</organism>
<name>A0A3B1CSE6_9ZZZZ</name>